<comment type="subcellular location">
    <subcellularLocation>
        <location evidence="11 12">Cell membrane</location>
        <topology evidence="11 12">Multi-pass membrane protein</topology>
    </subcellularLocation>
    <subcellularLocation>
        <location evidence="1">Membrane</location>
        <topology evidence="1">Multi-pass membrane protein</topology>
    </subcellularLocation>
</comment>
<name>A0A2W5HA59_9SPHI</name>
<keyword evidence="7 11" id="KW-1133">Transmembrane helix</keyword>
<keyword evidence="5 11" id="KW-0812">Transmembrane</keyword>
<dbReference type="NCBIfam" id="TIGR01131">
    <property type="entry name" value="ATP_synt_6_or_A"/>
    <property type="match status" value="1"/>
</dbReference>
<evidence type="ECO:0000256" key="13">
    <source>
        <dbReference type="SAM" id="SignalP"/>
    </source>
</evidence>
<organism evidence="14 15">
    <name type="scientific">Pseudopedobacter saltans</name>
    <dbReference type="NCBI Taxonomy" id="151895"/>
    <lineage>
        <taxon>Bacteria</taxon>
        <taxon>Pseudomonadati</taxon>
        <taxon>Bacteroidota</taxon>
        <taxon>Sphingobacteriia</taxon>
        <taxon>Sphingobacteriales</taxon>
        <taxon>Sphingobacteriaceae</taxon>
        <taxon>Pseudopedobacter</taxon>
    </lineage>
</organism>
<evidence type="ECO:0000256" key="7">
    <source>
        <dbReference type="ARBA" id="ARBA00022989"/>
    </source>
</evidence>
<comment type="function">
    <text evidence="11 12">Key component of the proton channel; it plays a direct role in the translocation of protons across the membrane.</text>
</comment>
<evidence type="ECO:0000256" key="11">
    <source>
        <dbReference type="HAMAP-Rule" id="MF_01393"/>
    </source>
</evidence>
<dbReference type="Proteomes" id="UP000249645">
    <property type="component" value="Unassembled WGS sequence"/>
</dbReference>
<comment type="caution">
    <text evidence="14">The sequence shown here is derived from an EMBL/GenBank/DDBJ whole genome shotgun (WGS) entry which is preliminary data.</text>
</comment>
<dbReference type="PROSITE" id="PS51257">
    <property type="entry name" value="PROKAR_LIPOPROTEIN"/>
    <property type="match status" value="1"/>
</dbReference>
<keyword evidence="11" id="KW-1003">Cell membrane</keyword>
<dbReference type="GO" id="GO:0045259">
    <property type="term" value="C:proton-transporting ATP synthase complex"/>
    <property type="evidence" value="ECO:0007669"/>
    <property type="project" value="UniProtKB-KW"/>
</dbReference>
<evidence type="ECO:0000313" key="15">
    <source>
        <dbReference type="Proteomes" id="UP000249645"/>
    </source>
</evidence>
<dbReference type="InterPro" id="IPR035908">
    <property type="entry name" value="F0_ATP_A_sf"/>
</dbReference>
<dbReference type="GO" id="GO:0005886">
    <property type="term" value="C:plasma membrane"/>
    <property type="evidence" value="ECO:0007669"/>
    <property type="project" value="UniProtKB-SubCell"/>
</dbReference>
<dbReference type="Pfam" id="PF00119">
    <property type="entry name" value="ATP-synt_A"/>
    <property type="match status" value="1"/>
</dbReference>
<keyword evidence="3 11" id="KW-0813">Transport</keyword>
<evidence type="ECO:0000256" key="12">
    <source>
        <dbReference type="RuleBase" id="RU000483"/>
    </source>
</evidence>
<dbReference type="Gene3D" id="1.20.120.220">
    <property type="entry name" value="ATP synthase, F0 complex, subunit A"/>
    <property type="match status" value="1"/>
</dbReference>
<evidence type="ECO:0000256" key="4">
    <source>
        <dbReference type="ARBA" id="ARBA00022547"/>
    </source>
</evidence>
<keyword evidence="6 11" id="KW-0375">Hydrogen ion transport</keyword>
<feature type="transmembrane region" description="Helical" evidence="11">
    <location>
        <begin position="299"/>
        <end position="322"/>
    </location>
</feature>
<keyword evidence="4 11" id="KW-0138">CF(0)</keyword>
<evidence type="ECO:0000256" key="1">
    <source>
        <dbReference type="ARBA" id="ARBA00004141"/>
    </source>
</evidence>
<keyword evidence="10 11" id="KW-0066">ATP synthesis</keyword>
<proteinExistence type="inferred from homology"/>
<feature type="transmembrane region" description="Helical" evidence="11">
    <location>
        <begin position="213"/>
        <end position="233"/>
    </location>
</feature>
<dbReference type="PANTHER" id="PTHR11410:SF0">
    <property type="entry name" value="ATP SYNTHASE SUBUNIT A"/>
    <property type="match status" value="1"/>
</dbReference>
<feature type="transmembrane region" description="Helical" evidence="11">
    <location>
        <begin position="271"/>
        <end position="293"/>
    </location>
</feature>
<dbReference type="GO" id="GO:0046933">
    <property type="term" value="F:proton-transporting ATP synthase activity, rotational mechanism"/>
    <property type="evidence" value="ECO:0007669"/>
    <property type="project" value="UniProtKB-UniRule"/>
</dbReference>
<dbReference type="InterPro" id="IPR045083">
    <property type="entry name" value="ATP_synth_F0_asu_bact/mt"/>
</dbReference>
<evidence type="ECO:0000256" key="3">
    <source>
        <dbReference type="ARBA" id="ARBA00022448"/>
    </source>
</evidence>
<reference evidence="14 15" key="1">
    <citation type="submission" date="2017-11" db="EMBL/GenBank/DDBJ databases">
        <title>Infants hospitalized years apart are colonized by the same room-sourced microbial strains.</title>
        <authorList>
            <person name="Brooks B."/>
            <person name="Olm M.R."/>
            <person name="Firek B.A."/>
            <person name="Baker R."/>
            <person name="Thomas B.C."/>
            <person name="Morowitz M.J."/>
            <person name="Banfield J.F."/>
        </authorList>
    </citation>
    <scope>NUCLEOTIDE SEQUENCE [LARGE SCALE GENOMIC DNA]</scope>
    <source>
        <strain evidence="14">S2_009_000_R2_76</strain>
    </source>
</reference>
<evidence type="ECO:0000256" key="2">
    <source>
        <dbReference type="ARBA" id="ARBA00006810"/>
    </source>
</evidence>
<dbReference type="PRINTS" id="PR00123">
    <property type="entry name" value="ATPASEA"/>
</dbReference>
<gene>
    <name evidence="11 14" type="primary">atpB</name>
    <name evidence="14" type="ORF">DI598_05165</name>
</gene>
<feature type="transmembrane region" description="Helical" evidence="11">
    <location>
        <begin position="239"/>
        <end position="259"/>
    </location>
</feature>
<sequence>MVSKSLKSLLILALTIFMACVSFSVNAQEKEQTKEEESYDAGKSIIGHVLDAHKFHIFSFGQKNFGLPLPIILYSKEDGLNIFSASHLEEATEKGTSYKGFKFSDEEGSAIVGAKVDGTKDSSVVVYSSLLSLKEKPPVGGKKVYDFSVTKGAAQLIFAAVLLIILMLYVASVYKKRGSKVAPSGFQNAIEPVITFVRDDVAKPYLGHNYERYMPFLLTVFFFILINNLLGLIPGSANVSGNIAFTFVLALLAFIVILFSTTGKFWGHLFWFPGVPVLVKFIMIPVELLGLIIRPAALMIRLFANMTAGHIVILSFISLIFIFGHMSPVAGYGFSPVSIAFVIFMDFVELLVAFIQAFIFTNLTAVFISQSIIEDDHH</sequence>
<evidence type="ECO:0000256" key="6">
    <source>
        <dbReference type="ARBA" id="ARBA00022781"/>
    </source>
</evidence>
<feature type="transmembrane region" description="Helical" evidence="11">
    <location>
        <begin position="152"/>
        <end position="171"/>
    </location>
</feature>
<protein>
    <recommendedName>
        <fullName evidence="11 12">ATP synthase subunit a</fullName>
    </recommendedName>
    <alternativeName>
        <fullName evidence="11">ATP synthase F0 sector subunit a</fullName>
    </alternativeName>
    <alternativeName>
        <fullName evidence="11">F-ATPase subunit 6</fullName>
    </alternativeName>
</protein>
<dbReference type="PANTHER" id="PTHR11410">
    <property type="entry name" value="ATP SYNTHASE SUBUNIT A"/>
    <property type="match status" value="1"/>
</dbReference>
<keyword evidence="8 11" id="KW-0406">Ion transport</keyword>
<keyword evidence="9 11" id="KW-0472">Membrane</keyword>
<dbReference type="SUPFAM" id="SSF81336">
    <property type="entry name" value="F1F0 ATP synthase subunit A"/>
    <property type="match status" value="1"/>
</dbReference>
<dbReference type="CDD" id="cd00310">
    <property type="entry name" value="ATP-synt_Fo_a_6"/>
    <property type="match status" value="1"/>
</dbReference>
<evidence type="ECO:0000256" key="5">
    <source>
        <dbReference type="ARBA" id="ARBA00022692"/>
    </source>
</evidence>
<evidence type="ECO:0000256" key="10">
    <source>
        <dbReference type="ARBA" id="ARBA00023310"/>
    </source>
</evidence>
<keyword evidence="13" id="KW-0732">Signal</keyword>
<evidence type="ECO:0000256" key="8">
    <source>
        <dbReference type="ARBA" id="ARBA00023065"/>
    </source>
</evidence>
<dbReference type="HAMAP" id="MF_01393">
    <property type="entry name" value="ATP_synth_a_bact"/>
    <property type="match status" value="1"/>
</dbReference>
<dbReference type="InterPro" id="IPR000568">
    <property type="entry name" value="ATP_synth_F0_asu"/>
</dbReference>
<dbReference type="AlphaFoldDB" id="A0A2W5HA59"/>
<dbReference type="EMBL" id="QFOI01000060">
    <property type="protein sequence ID" value="PZP50619.1"/>
    <property type="molecule type" value="Genomic_DNA"/>
</dbReference>
<evidence type="ECO:0000313" key="14">
    <source>
        <dbReference type="EMBL" id="PZP50619.1"/>
    </source>
</evidence>
<evidence type="ECO:0000256" key="9">
    <source>
        <dbReference type="ARBA" id="ARBA00023136"/>
    </source>
</evidence>
<feature type="signal peptide" evidence="13">
    <location>
        <begin position="1"/>
        <end position="27"/>
    </location>
</feature>
<accession>A0A2W5HA59</accession>
<comment type="similarity">
    <text evidence="2 11 12">Belongs to the ATPase A chain family.</text>
</comment>
<feature type="chain" id="PRO_5016002997" description="ATP synthase subunit a" evidence="13">
    <location>
        <begin position="28"/>
        <end position="378"/>
    </location>
</feature>